<keyword evidence="2" id="KW-0812">Transmembrane</keyword>
<evidence type="ECO:0000256" key="2">
    <source>
        <dbReference type="SAM" id="Phobius"/>
    </source>
</evidence>
<evidence type="ECO:0000313" key="4">
    <source>
        <dbReference type="Proteomes" id="UP001642484"/>
    </source>
</evidence>
<accession>A0ABP0SI57</accession>
<keyword evidence="2" id="KW-0472">Membrane</keyword>
<feature type="compositionally biased region" description="Basic and acidic residues" evidence="1">
    <location>
        <begin position="109"/>
        <end position="118"/>
    </location>
</feature>
<feature type="region of interest" description="Disordered" evidence="1">
    <location>
        <begin position="84"/>
        <end position="159"/>
    </location>
</feature>
<keyword evidence="2" id="KW-1133">Transmembrane helix</keyword>
<name>A0ABP0SI57_9DINO</name>
<dbReference type="EMBL" id="CAXAMN010027672">
    <property type="protein sequence ID" value="CAK9112074.1"/>
    <property type="molecule type" value="Genomic_DNA"/>
</dbReference>
<keyword evidence="4" id="KW-1185">Reference proteome</keyword>
<feature type="transmembrane region" description="Helical" evidence="2">
    <location>
        <begin position="476"/>
        <end position="501"/>
    </location>
</feature>
<proteinExistence type="predicted"/>
<organism evidence="3 4">
    <name type="scientific">Durusdinium trenchii</name>
    <dbReference type="NCBI Taxonomy" id="1381693"/>
    <lineage>
        <taxon>Eukaryota</taxon>
        <taxon>Sar</taxon>
        <taxon>Alveolata</taxon>
        <taxon>Dinophyceae</taxon>
        <taxon>Suessiales</taxon>
        <taxon>Symbiodiniaceae</taxon>
        <taxon>Durusdinium</taxon>
    </lineage>
</organism>
<dbReference type="Proteomes" id="UP001642484">
    <property type="component" value="Unassembled WGS sequence"/>
</dbReference>
<protein>
    <submittedName>
        <fullName evidence="3">Uncharacterized protein</fullName>
    </submittedName>
</protein>
<feature type="region of interest" description="Disordered" evidence="1">
    <location>
        <begin position="42"/>
        <end position="63"/>
    </location>
</feature>
<gene>
    <name evidence="3" type="ORF">CCMP2556_LOCUS51973</name>
</gene>
<reference evidence="3 4" key="1">
    <citation type="submission" date="2024-02" db="EMBL/GenBank/DDBJ databases">
        <authorList>
            <person name="Chen Y."/>
            <person name="Shah S."/>
            <person name="Dougan E. K."/>
            <person name="Thang M."/>
            <person name="Chan C."/>
        </authorList>
    </citation>
    <scope>NUCLEOTIDE SEQUENCE [LARGE SCALE GENOMIC DNA]</scope>
</reference>
<sequence length="531" mass="58958">MAPAANAEGSTAGDETLDPYLLELLAELNATKKALGNVFGGRLQDSPRSEPISLTSQTSAQVRFGQPEQPTGLLLQTPTLFGKMSHFGRREPDSPSPRPRGRLLSLPGRFRDRADRADATPSFHSTLAETNMDDLNSDASLSSCQDREERSLSPVFQPPVDSERRQVVWRGRADNLGEAVGCLVSGIHLISKSPMRAIHRTKDRDERHEYLEQSQGSGILAHSPCRNTLPWLIESKMRMELEGDQGPRHVTDADEHSLTVARLGNLHSDIAEESSVPTAFVLETPEKYQIGRPPCMFGRSHVNILAHPDWHNFWLDKRHGPARLLLTCQKQFAHLFNDHSTAPGAHSFAEAFCRTEASHPGFMVLTGRWNKRPGAAIEDAEWPFESHHQASQLKDLPDVGFVSTASGPPDLGAPVAPGVGAFFERAGVSHQCLKPHHEEKVEEEPAMFCPKRPEAESKDRYGRCFRCCRRCSRKQFLLILVVAVLCVGLIACLCYLIMVLFRLGPYRCSSPATPLTPEDCSRRLRGEFRTA</sequence>
<evidence type="ECO:0000313" key="3">
    <source>
        <dbReference type="EMBL" id="CAK9112074.1"/>
    </source>
</evidence>
<feature type="compositionally biased region" description="Polar residues" evidence="1">
    <location>
        <begin position="52"/>
        <end position="61"/>
    </location>
</feature>
<comment type="caution">
    <text evidence="3">The sequence shown here is derived from an EMBL/GenBank/DDBJ whole genome shotgun (WGS) entry which is preliminary data.</text>
</comment>
<evidence type="ECO:0000256" key="1">
    <source>
        <dbReference type="SAM" id="MobiDB-lite"/>
    </source>
</evidence>